<name>A0A8X6PDQ3_NEPPI</name>
<dbReference type="EMBL" id="BMAW01115073">
    <property type="protein sequence ID" value="GFT64764.1"/>
    <property type="molecule type" value="Genomic_DNA"/>
</dbReference>
<dbReference type="EMBL" id="BMAW01127276">
    <property type="protein sequence ID" value="GFU20454.1"/>
    <property type="molecule type" value="Genomic_DNA"/>
</dbReference>
<sequence>MFFLYCFYEPEVAKDPMVETLAEGGYGNFVRALWTELMKSDLYQKAAVACHRWEPQDLSQCRTLGRMAMDYFYSARWLDAVFGETETCPICLLVMHRLVKTHSDLPVPLSPLPPSPVSSPRPMSPADSVAELPELCFEKCVAESTELSFAKSVAKSLEPCSTEPSVASSRLGSSGVKPTVVSVVLR</sequence>
<organism evidence="1 3">
    <name type="scientific">Nephila pilipes</name>
    <name type="common">Giant wood spider</name>
    <name type="synonym">Nephila maculata</name>
    <dbReference type="NCBI Taxonomy" id="299642"/>
    <lineage>
        <taxon>Eukaryota</taxon>
        <taxon>Metazoa</taxon>
        <taxon>Ecdysozoa</taxon>
        <taxon>Arthropoda</taxon>
        <taxon>Chelicerata</taxon>
        <taxon>Arachnida</taxon>
        <taxon>Araneae</taxon>
        <taxon>Araneomorphae</taxon>
        <taxon>Entelegynae</taxon>
        <taxon>Araneoidea</taxon>
        <taxon>Nephilidae</taxon>
        <taxon>Nephila</taxon>
    </lineage>
</organism>
<keyword evidence="3" id="KW-1185">Reference proteome</keyword>
<comment type="caution">
    <text evidence="1">The sequence shown here is derived from an EMBL/GenBank/DDBJ whole genome shotgun (WGS) entry which is preliminary data.</text>
</comment>
<gene>
    <name evidence="1" type="ORF">NPIL_107611</name>
    <name evidence="2" type="ORF">NPIL_25271</name>
</gene>
<protein>
    <submittedName>
        <fullName evidence="1">Uncharacterized protein</fullName>
    </submittedName>
</protein>
<evidence type="ECO:0000313" key="3">
    <source>
        <dbReference type="Proteomes" id="UP000887013"/>
    </source>
</evidence>
<evidence type="ECO:0000313" key="1">
    <source>
        <dbReference type="EMBL" id="GFT64764.1"/>
    </source>
</evidence>
<proteinExistence type="predicted"/>
<evidence type="ECO:0000313" key="2">
    <source>
        <dbReference type="EMBL" id="GFU20454.1"/>
    </source>
</evidence>
<dbReference type="AlphaFoldDB" id="A0A8X6PDQ3"/>
<accession>A0A8X6PDQ3</accession>
<dbReference type="Proteomes" id="UP000887013">
    <property type="component" value="Unassembled WGS sequence"/>
</dbReference>
<reference evidence="1" key="1">
    <citation type="submission" date="2020-08" db="EMBL/GenBank/DDBJ databases">
        <title>Multicomponent nature underlies the extraordinary mechanical properties of spider dragline silk.</title>
        <authorList>
            <person name="Kono N."/>
            <person name="Nakamura H."/>
            <person name="Mori M."/>
            <person name="Yoshida Y."/>
            <person name="Ohtoshi R."/>
            <person name="Malay A.D."/>
            <person name="Moran D.A.P."/>
            <person name="Tomita M."/>
            <person name="Numata K."/>
            <person name="Arakawa K."/>
        </authorList>
    </citation>
    <scope>NUCLEOTIDE SEQUENCE</scope>
</reference>